<keyword evidence="2" id="KW-0433">Leucine-rich repeat</keyword>
<evidence type="ECO:0000313" key="4">
    <source>
        <dbReference type="Ensembl" id="ENSSSCP00070050301.1"/>
    </source>
</evidence>
<evidence type="ECO:0000256" key="1">
    <source>
        <dbReference type="ARBA" id="ARBA00009608"/>
    </source>
</evidence>
<protein>
    <submittedName>
        <fullName evidence="4">Uncharacterized protein</fullName>
    </submittedName>
</protein>
<keyword evidence="3" id="KW-0677">Repeat</keyword>
<name>A0A4X1W880_PIG</name>
<dbReference type="PANTHER" id="PTHR14224:SF19">
    <property type="entry name" value="PRAME FAMILY MEMBER 11-RELATED"/>
    <property type="match status" value="1"/>
</dbReference>
<proteinExistence type="inferred from homology"/>
<dbReference type="InterPro" id="IPR026271">
    <property type="entry name" value="PRAME"/>
</dbReference>
<reference evidence="4" key="2">
    <citation type="submission" date="2025-08" db="UniProtKB">
        <authorList>
            <consortium name="Ensembl"/>
        </authorList>
    </citation>
    <scope>IDENTIFICATION</scope>
</reference>
<dbReference type="InterPro" id="IPR050694">
    <property type="entry name" value="LRRC14/PRAME"/>
</dbReference>
<organism evidence="4 5">
    <name type="scientific">Sus scrofa</name>
    <name type="common">Pig</name>
    <dbReference type="NCBI Taxonomy" id="9823"/>
    <lineage>
        <taxon>Eukaryota</taxon>
        <taxon>Metazoa</taxon>
        <taxon>Chordata</taxon>
        <taxon>Craniata</taxon>
        <taxon>Vertebrata</taxon>
        <taxon>Euteleostomi</taxon>
        <taxon>Mammalia</taxon>
        <taxon>Eutheria</taxon>
        <taxon>Laurasiatheria</taxon>
        <taxon>Artiodactyla</taxon>
        <taxon>Suina</taxon>
        <taxon>Suidae</taxon>
        <taxon>Sus</taxon>
    </lineage>
</organism>
<dbReference type="PANTHER" id="PTHR14224">
    <property type="entry name" value="SIMILAR TO PREFERENTIALLY EXPRESSED ANTIGEN IN MELANOMA-LIKE 3"/>
    <property type="match status" value="1"/>
</dbReference>
<reference evidence="4 5" key="1">
    <citation type="submission" date="2017-08" db="EMBL/GenBank/DDBJ databases">
        <title>USMARCv1.0.</title>
        <authorList>
            <person name="Hannum G.I."/>
            <person name="Koren S."/>
            <person name="Schroeder S.G."/>
            <person name="Chin S.C."/>
            <person name="Nonneman D.J."/>
            <person name="Becker S.A."/>
            <person name="Rosen B.D."/>
            <person name="Bickhart D.M."/>
            <person name="Putnam N.H."/>
            <person name="Green R.E."/>
            <person name="Tuggle C.K."/>
            <person name="Liu H."/>
            <person name="Rohrer G.A."/>
            <person name="Warr A."/>
            <person name="Hall R."/>
            <person name="Kim K."/>
            <person name="Hume D.A."/>
            <person name="Talbot R."/>
            <person name="Chow W."/>
            <person name="Howe K."/>
            <person name="Schwartz A.S."/>
            <person name="Watson M."/>
            <person name="Archibald A.L."/>
            <person name="Phillippy A.M."/>
            <person name="Smith T.P.L."/>
        </authorList>
    </citation>
    <scope>NUCLEOTIDE SEQUENCE [LARGE SCALE GENOMIC DNA]</scope>
</reference>
<sequence length="464" mass="52821">LKYFLCDSFWSRIRMSVRNPPRLLDLAGKSLLRDEASAITALEYLLAELFPPLFILAFYGASVALCPPASGGLMQMPHRETVQAVLDGLDVLFAQKVHPGRCRLQVLDLRNTGQNFWRMWAGFNAHVYSSSSMAPVDSSRTKHPLALLDVFLELRLKERTLDQFLIYLIRWMEKRNSYVHLCCKRLKIISIELHLVAVHPAMFAPLLGQMTNLQRLVLSHVHVSTCEEQEQHVLQFTSQFLRLHHLQDLYMESPFFLKGCLDQMLRCLKTPLDNLIITHCLLIESDLTHLSECLNISQLKGLDLSGIKLTNFNPQLLQVLLEKVVATLQELDLDECGIMDSHLEAILPALSHCFQLSSFSVCGNLLSMVITEKLLQYTAELPHLGQELYPAPQECYGAQGAFCPRRLTQLQAELLEIMRDLGQPRTIWISSSPCPYGPSRRENRPMVSDIGSMRMRKGEVIQQQ</sequence>
<dbReference type="AlphaFoldDB" id="A0A4X1W880"/>
<accession>A0A4X1W880</accession>
<dbReference type="Ensembl" id="ENSSSCT00070059094.1">
    <property type="protein sequence ID" value="ENSSSCP00070050301.1"/>
    <property type="gene ID" value="ENSSSCG00070029418.1"/>
</dbReference>
<evidence type="ECO:0000313" key="5">
    <source>
        <dbReference type="Proteomes" id="UP000314985"/>
    </source>
</evidence>
<dbReference type="GO" id="GO:0045596">
    <property type="term" value="P:negative regulation of cell differentiation"/>
    <property type="evidence" value="ECO:0007669"/>
    <property type="project" value="InterPro"/>
</dbReference>
<comment type="similarity">
    <text evidence="1">Belongs to the PRAME family.</text>
</comment>
<dbReference type="Gene3D" id="3.80.10.10">
    <property type="entry name" value="Ribonuclease Inhibitor"/>
    <property type="match status" value="1"/>
</dbReference>
<dbReference type="GO" id="GO:0008284">
    <property type="term" value="P:positive regulation of cell population proliferation"/>
    <property type="evidence" value="ECO:0007669"/>
    <property type="project" value="InterPro"/>
</dbReference>
<dbReference type="Proteomes" id="UP000314985">
    <property type="component" value="Chromosome 6"/>
</dbReference>
<dbReference type="GO" id="GO:0043066">
    <property type="term" value="P:negative regulation of apoptotic process"/>
    <property type="evidence" value="ECO:0007669"/>
    <property type="project" value="InterPro"/>
</dbReference>
<evidence type="ECO:0000256" key="3">
    <source>
        <dbReference type="ARBA" id="ARBA00022737"/>
    </source>
</evidence>
<evidence type="ECO:0000256" key="2">
    <source>
        <dbReference type="ARBA" id="ARBA00022614"/>
    </source>
</evidence>
<dbReference type="FunFam" id="3.80.10.10:FF:000794">
    <property type="entry name" value="Similar to preferentially-expressed antigen in melanoma-like 3"/>
    <property type="match status" value="1"/>
</dbReference>
<dbReference type="GO" id="GO:0045892">
    <property type="term" value="P:negative regulation of DNA-templated transcription"/>
    <property type="evidence" value="ECO:0007669"/>
    <property type="project" value="InterPro"/>
</dbReference>
<dbReference type="PIRSF" id="PIRSF038286">
    <property type="entry name" value="PRAME"/>
    <property type="match status" value="1"/>
</dbReference>
<dbReference type="SUPFAM" id="SSF52047">
    <property type="entry name" value="RNI-like"/>
    <property type="match status" value="1"/>
</dbReference>
<dbReference type="InterPro" id="IPR032675">
    <property type="entry name" value="LRR_dom_sf"/>
</dbReference>